<accession>A0A0U5B0M8</accession>
<dbReference type="Proteomes" id="UP000217696">
    <property type="component" value="Chromosome"/>
</dbReference>
<gene>
    <name evidence="1" type="primary">ytrH</name>
    <name evidence="1" type="ORF">CB4_03730</name>
</gene>
<keyword evidence="2" id="KW-1185">Reference proteome</keyword>
<organism evidence="1 2">
    <name type="scientific">Aneurinibacillus soli</name>
    <dbReference type="NCBI Taxonomy" id="1500254"/>
    <lineage>
        <taxon>Bacteria</taxon>
        <taxon>Bacillati</taxon>
        <taxon>Bacillota</taxon>
        <taxon>Bacilli</taxon>
        <taxon>Bacillales</taxon>
        <taxon>Paenibacillaceae</taxon>
        <taxon>Aneurinibacillus group</taxon>
        <taxon>Aneurinibacillus</taxon>
    </lineage>
</organism>
<dbReference type="Pfam" id="PF14034">
    <property type="entry name" value="Spore_YtrH"/>
    <property type="match status" value="1"/>
</dbReference>
<dbReference type="KEGG" id="asoc:CB4_03730"/>
<protein>
    <submittedName>
        <fullName evidence="1">Sporulation membrane protein YtrH</fullName>
    </submittedName>
</protein>
<evidence type="ECO:0000313" key="1">
    <source>
        <dbReference type="EMBL" id="BAU29530.1"/>
    </source>
</evidence>
<dbReference type="InterPro" id="IPR025689">
    <property type="entry name" value="Spore_YtrH"/>
</dbReference>
<reference evidence="1 2" key="1">
    <citation type="submission" date="2015-12" db="EMBL/GenBank/DDBJ databases">
        <title>Genome sequence of Aneurinibacillus soli.</title>
        <authorList>
            <person name="Lee J.S."/>
            <person name="Lee K.C."/>
            <person name="Kim K.K."/>
            <person name="Lee B.W."/>
        </authorList>
    </citation>
    <scope>NUCLEOTIDE SEQUENCE [LARGE SCALE GENOMIC DNA]</scope>
    <source>
        <strain evidence="1 2">CB4</strain>
    </source>
</reference>
<dbReference type="EMBL" id="AP017312">
    <property type="protein sequence ID" value="BAU29530.1"/>
    <property type="molecule type" value="Genomic_DNA"/>
</dbReference>
<dbReference type="AlphaFoldDB" id="A0A0U5B0M8"/>
<dbReference type="RefSeq" id="WP_231956068.1">
    <property type="nucleotide sequence ID" value="NZ_AP017312.1"/>
</dbReference>
<sequence>MNQEMIARLISGMVMHFFVAYGIVLGGSLMAGMAAVLTRQPPFQEIADYALKLKIWGLVGALGGTFDSFLQIEKVFAAGSMSPVIRQIIFILSAFMGADTCTRMVRWLVHGDAL</sequence>
<proteinExistence type="predicted"/>
<name>A0A0U5B0M8_9BACL</name>
<evidence type="ECO:0000313" key="2">
    <source>
        <dbReference type="Proteomes" id="UP000217696"/>
    </source>
</evidence>